<keyword evidence="3" id="KW-1185">Reference proteome</keyword>
<organism evidence="2 3">
    <name type="scientific">Dryococelus australis</name>
    <dbReference type="NCBI Taxonomy" id="614101"/>
    <lineage>
        <taxon>Eukaryota</taxon>
        <taxon>Metazoa</taxon>
        <taxon>Ecdysozoa</taxon>
        <taxon>Arthropoda</taxon>
        <taxon>Hexapoda</taxon>
        <taxon>Insecta</taxon>
        <taxon>Pterygota</taxon>
        <taxon>Neoptera</taxon>
        <taxon>Polyneoptera</taxon>
        <taxon>Phasmatodea</taxon>
        <taxon>Verophasmatodea</taxon>
        <taxon>Anareolatae</taxon>
        <taxon>Phasmatidae</taxon>
        <taxon>Eurycanthinae</taxon>
        <taxon>Dryococelus</taxon>
    </lineage>
</organism>
<reference evidence="2 3" key="1">
    <citation type="submission" date="2023-02" db="EMBL/GenBank/DDBJ databases">
        <title>LHISI_Scaffold_Assembly.</title>
        <authorList>
            <person name="Stuart O.P."/>
            <person name="Cleave R."/>
            <person name="Magrath M.J.L."/>
            <person name="Mikheyev A.S."/>
        </authorList>
    </citation>
    <scope>NUCLEOTIDE SEQUENCE [LARGE SCALE GENOMIC DNA]</scope>
    <source>
        <strain evidence="2">Daus_M_001</strain>
        <tissue evidence="2">Leg muscle</tissue>
    </source>
</reference>
<comment type="caution">
    <text evidence="2">The sequence shown here is derived from an EMBL/GenBank/DDBJ whole genome shotgun (WGS) entry which is preliminary data.</text>
</comment>
<feature type="chain" id="PRO_5045908133" description="Secreted protein" evidence="1">
    <location>
        <begin position="22"/>
        <end position="69"/>
    </location>
</feature>
<sequence length="69" mass="7638">MVCVCRHGAVVLWAWLLCAEGHERDNCAVALPAASSSNDFNVIQYVRGDCNCWGQVRAAVEIYHYRPAA</sequence>
<gene>
    <name evidence="2" type="ORF">PR048_023858</name>
</gene>
<evidence type="ECO:0000313" key="3">
    <source>
        <dbReference type="Proteomes" id="UP001159363"/>
    </source>
</evidence>
<dbReference type="EMBL" id="JARBHB010000009">
    <property type="protein sequence ID" value="KAJ8875950.1"/>
    <property type="molecule type" value="Genomic_DNA"/>
</dbReference>
<name>A0ABQ9GV79_9NEOP</name>
<evidence type="ECO:0008006" key="4">
    <source>
        <dbReference type="Google" id="ProtNLM"/>
    </source>
</evidence>
<dbReference type="Proteomes" id="UP001159363">
    <property type="component" value="Chromosome 8"/>
</dbReference>
<proteinExistence type="predicted"/>
<keyword evidence="1" id="KW-0732">Signal</keyword>
<accession>A0ABQ9GV79</accession>
<protein>
    <recommendedName>
        <fullName evidence="4">Secreted protein</fullName>
    </recommendedName>
</protein>
<evidence type="ECO:0000256" key="1">
    <source>
        <dbReference type="SAM" id="SignalP"/>
    </source>
</evidence>
<evidence type="ECO:0000313" key="2">
    <source>
        <dbReference type="EMBL" id="KAJ8875950.1"/>
    </source>
</evidence>
<feature type="signal peptide" evidence="1">
    <location>
        <begin position="1"/>
        <end position="21"/>
    </location>
</feature>